<evidence type="ECO:0000313" key="4">
    <source>
        <dbReference type="Proteomes" id="UP000245119"/>
    </source>
</evidence>
<dbReference type="InterPro" id="IPR036397">
    <property type="entry name" value="RNaseH_sf"/>
</dbReference>
<keyword evidence="4" id="KW-1185">Reference proteome</keyword>
<dbReference type="Pfam" id="PF00476">
    <property type="entry name" value="DNA_pol_A"/>
    <property type="match status" value="1"/>
</dbReference>
<dbReference type="Gene3D" id="3.30.420.10">
    <property type="entry name" value="Ribonuclease H-like superfamily/Ribonuclease H"/>
    <property type="match status" value="1"/>
</dbReference>
<evidence type="ECO:0000256" key="1">
    <source>
        <dbReference type="ARBA" id="ARBA00022705"/>
    </source>
</evidence>
<feature type="domain" description="DNA-directed DNA polymerase family A palm" evidence="2">
    <location>
        <begin position="589"/>
        <end position="797"/>
    </location>
</feature>
<dbReference type="SUPFAM" id="SSF56672">
    <property type="entry name" value="DNA/RNA polymerases"/>
    <property type="match status" value="1"/>
</dbReference>
<dbReference type="Proteomes" id="UP000245119">
    <property type="component" value="Linkage Group LG5"/>
</dbReference>
<dbReference type="PANTHER" id="PTHR10133">
    <property type="entry name" value="DNA POLYMERASE I"/>
    <property type="match status" value="1"/>
</dbReference>
<dbReference type="GO" id="GO:0006261">
    <property type="term" value="P:DNA-templated DNA replication"/>
    <property type="evidence" value="ECO:0007669"/>
    <property type="project" value="InterPro"/>
</dbReference>
<organism evidence="3 4">
    <name type="scientific">Pomacea canaliculata</name>
    <name type="common">Golden apple snail</name>
    <dbReference type="NCBI Taxonomy" id="400727"/>
    <lineage>
        <taxon>Eukaryota</taxon>
        <taxon>Metazoa</taxon>
        <taxon>Spiralia</taxon>
        <taxon>Lophotrochozoa</taxon>
        <taxon>Mollusca</taxon>
        <taxon>Gastropoda</taxon>
        <taxon>Caenogastropoda</taxon>
        <taxon>Architaenioglossa</taxon>
        <taxon>Ampullarioidea</taxon>
        <taxon>Ampullariidae</taxon>
        <taxon>Pomacea</taxon>
    </lineage>
</organism>
<gene>
    <name evidence="3" type="ORF">C0Q70_08678</name>
</gene>
<protein>
    <recommendedName>
        <fullName evidence="2">DNA-directed DNA polymerase family A palm domain-containing protein</fullName>
    </recommendedName>
</protein>
<keyword evidence="1" id="KW-0235">DNA replication</keyword>
<dbReference type="FunFam" id="1.10.150.20:FF:000002">
    <property type="entry name" value="DNA polymerase I"/>
    <property type="match status" value="1"/>
</dbReference>
<dbReference type="InterPro" id="IPR001098">
    <property type="entry name" value="DNA-dir_DNA_pol_A_palm_dom"/>
</dbReference>
<reference evidence="3 4" key="1">
    <citation type="submission" date="2018-04" db="EMBL/GenBank/DDBJ databases">
        <title>The genome of golden apple snail Pomacea canaliculata provides insight into stress tolerance and invasive adaptation.</title>
        <authorList>
            <person name="Liu C."/>
            <person name="Liu B."/>
            <person name="Ren Y."/>
            <person name="Zhang Y."/>
            <person name="Wang H."/>
            <person name="Li S."/>
            <person name="Jiang F."/>
            <person name="Yin L."/>
            <person name="Zhang G."/>
            <person name="Qian W."/>
            <person name="Fan W."/>
        </authorList>
    </citation>
    <scope>NUCLEOTIDE SEQUENCE [LARGE SCALE GENOMIC DNA]</scope>
    <source>
        <strain evidence="3">SZHN2017</strain>
        <tissue evidence="3">Muscle</tissue>
    </source>
</reference>
<dbReference type="Gene3D" id="1.10.150.20">
    <property type="entry name" value="5' to 3' exonuclease, C-terminal subdomain"/>
    <property type="match status" value="1"/>
</dbReference>
<dbReference type="PRINTS" id="PR00868">
    <property type="entry name" value="DNAPOLI"/>
</dbReference>
<dbReference type="OrthoDB" id="275278at2759"/>
<proteinExistence type="predicted"/>
<sequence>MGRWIKPLNNPPRLSETDLLSAQARIVLMSLERRYGVKDSLWSFNNSEICAYNAGNCELQESQCSLLGSSTKVKQEPITPIRSSECINNQKISTDNHDSYSTNAYFKENKDYHKSQKQVMDLPVLAPTPLVSVTKHPTSAAYSSEAHIQQFLHQHVDQYEKRRQLAASDVSCMKNLSRATNEKSEDKLKAKIPSSSHNAKTTRDDQLLIDITSLSPQEREIISFQLETVGEVCLMVVYHDNSTSANVSFYQLNDRFGQSAKGVLVYAENRMMLFPLVVSDPSLIKWCRYVLNALLCKETTRKVVVNSKLLVKVLLQKLNFTRQSEVILWHLEDPAVAGWLLKPDDPPCSLKNLRKTHTTFCGDNYNYDRTKSDSKFYFLAKESLAIMEGQRILLKSYSLWQLFLHVEMPLVPVLALMELQPIRVDMPMLLRYSDMLKKNLQKLENQAHEMAAHPFSINSTSQIRQVLYEKLGLDKHLSGGNGMILTTSNNLKSTSEAVLVQMSAYHPLPSVILQYRQLAKMKSTYIEGILELVQDGVVYTHWDQTAAATGRLTSCSPNLQAVPKTSIVIKDFDNSIIIGQESSEPKTVKICAREPYICGENNIFLAADFQQIELRLLAHLTDDITLRTIFNSLSHFDVFIQLAAKWYASESEITNLEREQTKRVVYSIMYGVGEERLAKYLKATPSTAKEIINSFLVSFPAIQHFTQWCVTFARQHGYVETLMGRKRWLPNITHSAAQLRSQAERQAVNFCLQGSAADLCKCTMLRVEEALYNKSHLRARLLLQIHDELVWEMPSDQLQETCEVIKTVMEDAKLLCCPFLPGLKVPLSVHLTHGTSWARLSPQMLRPPDVAAFSVSRPCST</sequence>
<dbReference type="GO" id="GO:0003887">
    <property type="term" value="F:DNA-directed DNA polymerase activity"/>
    <property type="evidence" value="ECO:0007669"/>
    <property type="project" value="InterPro"/>
</dbReference>
<dbReference type="GO" id="GO:0003677">
    <property type="term" value="F:DNA binding"/>
    <property type="evidence" value="ECO:0007669"/>
    <property type="project" value="InterPro"/>
</dbReference>
<dbReference type="AlphaFoldDB" id="A0A2T7P7M2"/>
<comment type="caution">
    <text evidence="3">The sequence shown here is derived from an EMBL/GenBank/DDBJ whole genome shotgun (WGS) entry which is preliminary data.</text>
</comment>
<dbReference type="Gene3D" id="1.20.1060.10">
    <property type="entry name" value="Taq DNA Polymerase, Chain T, domain 4"/>
    <property type="match status" value="1"/>
</dbReference>
<dbReference type="SMART" id="SM00482">
    <property type="entry name" value="POLAc"/>
    <property type="match status" value="1"/>
</dbReference>
<name>A0A2T7P7M2_POMCA</name>
<evidence type="ECO:0000313" key="3">
    <source>
        <dbReference type="EMBL" id="PVD29427.1"/>
    </source>
</evidence>
<dbReference type="PANTHER" id="PTHR10133:SF27">
    <property type="entry name" value="DNA POLYMERASE NU"/>
    <property type="match status" value="1"/>
</dbReference>
<dbReference type="EMBL" id="PZQS01000005">
    <property type="protein sequence ID" value="PVD29427.1"/>
    <property type="molecule type" value="Genomic_DNA"/>
</dbReference>
<dbReference type="GO" id="GO:0006302">
    <property type="term" value="P:double-strand break repair"/>
    <property type="evidence" value="ECO:0007669"/>
    <property type="project" value="TreeGrafter"/>
</dbReference>
<dbReference type="STRING" id="400727.A0A2T7P7M2"/>
<dbReference type="Gene3D" id="3.30.70.370">
    <property type="match status" value="1"/>
</dbReference>
<dbReference type="InterPro" id="IPR002298">
    <property type="entry name" value="DNA_polymerase_A"/>
</dbReference>
<evidence type="ECO:0000259" key="2">
    <source>
        <dbReference type="SMART" id="SM00482"/>
    </source>
</evidence>
<accession>A0A2T7P7M2</accession>
<dbReference type="InterPro" id="IPR043502">
    <property type="entry name" value="DNA/RNA_pol_sf"/>
</dbReference>